<name>A0AAE1FPV0_PETCI</name>
<feature type="compositionally biased region" description="Polar residues" evidence="1">
    <location>
        <begin position="109"/>
        <end position="118"/>
    </location>
</feature>
<feature type="compositionally biased region" description="Basic and acidic residues" evidence="1">
    <location>
        <begin position="148"/>
        <end position="169"/>
    </location>
</feature>
<feature type="compositionally biased region" description="Polar residues" evidence="1">
    <location>
        <begin position="130"/>
        <end position="142"/>
    </location>
</feature>
<proteinExistence type="predicted"/>
<sequence length="356" mass="39613">MKVLALLVVVVMAGVLGVSSQNANDEEGTRRYLFTRYTTKIVTSRTGSTSYDTCIIPNSDGPLCSISHRGARSLPIIPMTTTSLSHSPTPIIHAMLTPDKVTLQQNDRFSDPITATPTNPLPTPQVHPVRSTNETAETNPSLGHSVRSAKEISPLREHQTKPANEKTPDTNHLVNDPSLSPFSSSHQIYSSFSTPEKEDVTDPYNPSMVTKVSAQERGRGLLIPLELLTQLTRTSYQTLTTTTVTHPSITVTVGGCSLPSTHTYKICPTVDEDEPQQKEESEEEEDSEEESEESEEEESEESEEEESEESEEESEESEEESEESEESEEEQSEESEESEEEEEEKEEEEEESEEED</sequence>
<dbReference type="AlphaFoldDB" id="A0AAE1FPV0"/>
<dbReference type="EMBL" id="JAWQEG010001729">
    <property type="protein sequence ID" value="KAK3877067.1"/>
    <property type="molecule type" value="Genomic_DNA"/>
</dbReference>
<reference evidence="3" key="1">
    <citation type="submission" date="2023-10" db="EMBL/GenBank/DDBJ databases">
        <title>Genome assemblies of two species of porcelain crab, Petrolisthes cinctipes and Petrolisthes manimaculis (Anomura: Porcellanidae).</title>
        <authorList>
            <person name="Angst P."/>
        </authorList>
    </citation>
    <scope>NUCLEOTIDE SEQUENCE</scope>
    <source>
        <strain evidence="3">PB745_01</strain>
        <tissue evidence="3">Gill</tissue>
    </source>
</reference>
<feature type="compositionally biased region" description="Acidic residues" evidence="1">
    <location>
        <begin position="270"/>
        <end position="356"/>
    </location>
</feature>
<feature type="signal peptide" evidence="2">
    <location>
        <begin position="1"/>
        <end position="20"/>
    </location>
</feature>
<evidence type="ECO:0000313" key="4">
    <source>
        <dbReference type="Proteomes" id="UP001286313"/>
    </source>
</evidence>
<organism evidence="3 4">
    <name type="scientific">Petrolisthes cinctipes</name>
    <name type="common">Flat porcelain crab</name>
    <dbReference type="NCBI Taxonomy" id="88211"/>
    <lineage>
        <taxon>Eukaryota</taxon>
        <taxon>Metazoa</taxon>
        <taxon>Ecdysozoa</taxon>
        <taxon>Arthropoda</taxon>
        <taxon>Crustacea</taxon>
        <taxon>Multicrustacea</taxon>
        <taxon>Malacostraca</taxon>
        <taxon>Eumalacostraca</taxon>
        <taxon>Eucarida</taxon>
        <taxon>Decapoda</taxon>
        <taxon>Pleocyemata</taxon>
        <taxon>Anomura</taxon>
        <taxon>Galatheoidea</taxon>
        <taxon>Porcellanidae</taxon>
        <taxon>Petrolisthes</taxon>
    </lineage>
</organism>
<feature type="region of interest" description="Disordered" evidence="1">
    <location>
        <begin position="250"/>
        <end position="356"/>
    </location>
</feature>
<comment type="caution">
    <text evidence="3">The sequence shown here is derived from an EMBL/GenBank/DDBJ whole genome shotgun (WGS) entry which is preliminary data.</text>
</comment>
<feature type="chain" id="PRO_5042073548" evidence="2">
    <location>
        <begin position="21"/>
        <end position="356"/>
    </location>
</feature>
<protein>
    <submittedName>
        <fullName evidence="3">Uncharacterized protein</fullName>
    </submittedName>
</protein>
<evidence type="ECO:0000256" key="1">
    <source>
        <dbReference type="SAM" id="MobiDB-lite"/>
    </source>
</evidence>
<dbReference type="Proteomes" id="UP001286313">
    <property type="component" value="Unassembled WGS sequence"/>
</dbReference>
<keyword evidence="4" id="KW-1185">Reference proteome</keyword>
<keyword evidence="2" id="KW-0732">Signal</keyword>
<gene>
    <name evidence="3" type="ORF">Pcinc_018199</name>
</gene>
<evidence type="ECO:0000313" key="3">
    <source>
        <dbReference type="EMBL" id="KAK3877067.1"/>
    </source>
</evidence>
<accession>A0AAE1FPV0</accession>
<evidence type="ECO:0000256" key="2">
    <source>
        <dbReference type="SAM" id="SignalP"/>
    </source>
</evidence>
<feature type="region of interest" description="Disordered" evidence="1">
    <location>
        <begin position="109"/>
        <end position="171"/>
    </location>
</feature>